<evidence type="ECO:0000313" key="2">
    <source>
        <dbReference type="Proteomes" id="UP000598971"/>
    </source>
</evidence>
<dbReference type="RefSeq" id="WP_171606218.1">
    <property type="nucleotide sequence ID" value="NZ_WHPF01000002.1"/>
</dbReference>
<dbReference type="Proteomes" id="UP000598971">
    <property type="component" value="Unassembled WGS sequence"/>
</dbReference>
<organism evidence="1 2">
    <name type="scientific">Limnovirga soli</name>
    <dbReference type="NCBI Taxonomy" id="2656915"/>
    <lineage>
        <taxon>Bacteria</taxon>
        <taxon>Pseudomonadati</taxon>
        <taxon>Bacteroidota</taxon>
        <taxon>Chitinophagia</taxon>
        <taxon>Chitinophagales</taxon>
        <taxon>Chitinophagaceae</taxon>
        <taxon>Limnovirga</taxon>
    </lineage>
</organism>
<proteinExistence type="predicted"/>
<protein>
    <submittedName>
        <fullName evidence="1">Uncharacterized protein</fullName>
    </submittedName>
</protein>
<name>A0A8J8FCR7_9BACT</name>
<keyword evidence="2" id="KW-1185">Reference proteome</keyword>
<gene>
    <name evidence="1" type="ORF">GD597_02390</name>
</gene>
<comment type="caution">
    <text evidence="1">The sequence shown here is derived from an EMBL/GenBank/DDBJ whole genome shotgun (WGS) entry which is preliminary data.</text>
</comment>
<evidence type="ECO:0000313" key="1">
    <source>
        <dbReference type="EMBL" id="NNV54292.1"/>
    </source>
</evidence>
<dbReference type="AlphaFoldDB" id="A0A8J8FCR7"/>
<dbReference type="EMBL" id="WHPF01000002">
    <property type="protein sequence ID" value="NNV54292.1"/>
    <property type="molecule type" value="Genomic_DNA"/>
</dbReference>
<reference evidence="1" key="1">
    <citation type="submission" date="2019-10" db="EMBL/GenBank/DDBJ databases">
        <title>Draft genome sequence of Panacibacter sp. KCS-6.</title>
        <authorList>
            <person name="Yim K.J."/>
        </authorList>
    </citation>
    <scope>NUCLEOTIDE SEQUENCE</scope>
    <source>
        <strain evidence="1">KCS-6</strain>
    </source>
</reference>
<sequence>MQVILSVNFTSLLNTSFQIINPPVLPVEGDVFDCEWKDFIEDTSIVQTLEDNADCIWIVNVISKHYYKDKVILTITLVESSNYKQR</sequence>
<accession>A0A8J8FCR7</accession>